<evidence type="ECO:0000256" key="1">
    <source>
        <dbReference type="ARBA" id="ARBA00001968"/>
    </source>
</evidence>
<protein>
    <submittedName>
        <fullName evidence="6">Aste57867_23451 protein</fullName>
    </submittedName>
</protein>
<feature type="region of interest" description="Disordered" evidence="3">
    <location>
        <begin position="1"/>
        <end position="29"/>
    </location>
</feature>
<dbReference type="Proteomes" id="UP000332933">
    <property type="component" value="Unassembled WGS sequence"/>
</dbReference>
<dbReference type="EMBL" id="CAADRA010007297">
    <property type="protein sequence ID" value="VFU00097.1"/>
    <property type="molecule type" value="Genomic_DNA"/>
</dbReference>
<dbReference type="Pfam" id="PF13359">
    <property type="entry name" value="DDE_Tnp_4"/>
    <property type="match status" value="1"/>
</dbReference>
<evidence type="ECO:0000313" key="7">
    <source>
        <dbReference type="Proteomes" id="UP000332933"/>
    </source>
</evidence>
<evidence type="ECO:0000256" key="3">
    <source>
        <dbReference type="SAM" id="MobiDB-lite"/>
    </source>
</evidence>
<accession>A0A485LMV5</accession>
<name>A0A485LMV5_9STRA</name>
<dbReference type="InterPro" id="IPR027806">
    <property type="entry name" value="HARBI1_dom"/>
</dbReference>
<evidence type="ECO:0000256" key="2">
    <source>
        <dbReference type="ARBA" id="ARBA00022723"/>
    </source>
</evidence>
<dbReference type="AlphaFoldDB" id="A0A485LMV5"/>
<dbReference type="OrthoDB" id="116425at2759"/>
<reference evidence="5" key="2">
    <citation type="submission" date="2019-06" db="EMBL/GenBank/DDBJ databases">
        <title>Genomics analysis of Aphanomyces spp. identifies a new class of oomycete effector associated with host adaptation.</title>
        <authorList>
            <person name="Gaulin E."/>
        </authorList>
    </citation>
    <scope>NUCLEOTIDE SEQUENCE</scope>
    <source>
        <strain evidence="5">CBS 578.67</strain>
    </source>
</reference>
<evidence type="ECO:0000313" key="6">
    <source>
        <dbReference type="EMBL" id="VFU00097.1"/>
    </source>
</evidence>
<keyword evidence="7" id="KW-1185">Reference proteome</keyword>
<comment type="cofactor">
    <cofactor evidence="1">
        <name>a divalent metal cation</name>
        <dbReference type="ChEBI" id="CHEBI:60240"/>
    </cofactor>
</comment>
<evidence type="ECO:0000259" key="4">
    <source>
        <dbReference type="Pfam" id="PF13359"/>
    </source>
</evidence>
<dbReference type="GO" id="GO:0046872">
    <property type="term" value="F:metal ion binding"/>
    <property type="evidence" value="ECO:0007669"/>
    <property type="project" value="UniProtKB-KW"/>
</dbReference>
<keyword evidence="2" id="KW-0479">Metal-binding</keyword>
<proteinExistence type="predicted"/>
<feature type="region of interest" description="Disordered" evidence="3">
    <location>
        <begin position="46"/>
        <end position="65"/>
    </location>
</feature>
<organism evidence="6 7">
    <name type="scientific">Aphanomyces stellatus</name>
    <dbReference type="NCBI Taxonomy" id="120398"/>
    <lineage>
        <taxon>Eukaryota</taxon>
        <taxon>Sar</taxon>
        <taxon>Stramenopiles</taxon>
        <taxon>Oomycota</taxon>
        <taxon>Saprolegniomycetes</taxon>
        <taxon>Saprolegniales</taxon>
        <taxon>Verrucalvaceae</taxon>
        <taxon>Aphanomyces</taxon>
    </lineage>
</organism>
<gene>
    <name evidence="6" type="primary">Aste57867_23451</name>
    <name evidence="5" type="ORF">As57867_023380</name>
    <name evidence="6" type="ORF">ASTE57867_23451</name>
</gene>
<reference evidence="6 7" key="1">
    <citation type="submission" date="2019-03" db="EMBL/GenBank/DDBJ databases">
        <authorList>
            <person name="Gaulin E."/>
            <person name="Dumas B."/>
        </authorList>
    </citation>
    <scope>NUCLEOTIDE SEQUENCE [LARGE SCALE GENOMIC DNA]</scope>
    <source>
        <strain evidence="6">CBS 568.67</strain>
    </source>
</reference>
<feature type="domain" description="DDE Tnp4" evidence="4">
    <location>
        <begin position="194"/>
        <end position="327"/>
    </location>
</feature>
<evidence type="ECO:0000313" key="5">
    <source>
        <dbReference type="EMBL" id="KAF0684580.1"/>
    </source>
</evidence>
<dbReference type="EMBL" id="VJMH01007271">
    <property type="protein sequence ID" value="KAF0684580.1"/>
    <property type="molecule type" value="Genomic_DNA"/>
</dbReference>
<sequence>MARQTRRSRQPATRPAPQASSQTSGLTDRAINQGIALLENLTQQRKDKRARYSSTTVEEPDLDPDSSSQIYVAFLNNRGPDGILTMTNYSPAEFNVLWADIRQHLLKSWNTGSGRKSEVSGRDLLLMSLVSPKHCGKYNRVMIFLKTLHLFLMRNYVNALADKWTMQHLVSSNVRFAHHPFARYATDVTFQQTKVPVGACTEKKLYFSGKHNLYGHKVEVSVLLNGFAINCSVHYKESVSDKTIFDENLDFHVANLSKGIDEVDLDDPTVTDDVREWAVIADKGYQGIQTPVAEERQNDRIATDRVIVENLFGRVKTLWGVCSEKYPLTNLHVRFHPLRAEDGKVNAQYINRLNGIGLEMLKNKKNAVRKYRAKRKARLAMVLAAEGGLEADAADSGTDFGSNSDDESQVFL</sequence>